<reference evidence="1 2" key="1">
    <citation type="submission" date="2024-07" db="EMBL/GenBank/DDBJ databases">
        <title>Genomic Encyclopedia of Type Strains, Phase V (KMG-V): Genome sequencing to study the core and pangenomes of soil and plant-associated prokaryotes.</title>
        <authorList>
            <person name="Whitman W."/>
        </authorList>
    </citation>
    <scope>NUCLEOTIDE SEQUENCE [LARGE SCALE GENOMIC DNA]</scope>
    <source>
        <strain evidence="1 2">USDA 222</strain>
    </source>
</reference>
<dbReference type="Proteomes" id="UP001565474">
    <property type="component" value="Unassembled WGS sequence"/>
</dbReference>
<evidence type="ECO:0000313" key="2">
    <source>
        <dbReference type="Proteomes" id="UP001565474"/>
    </source>
</evidence>
<organism evidence="1 2">
    <name type="scientific">Bradyrhizobium yuanmingense</name>
    <dbReference type="NCBI Taxonomy" id="108015"/>
    <lineage>
        <taxon>Bacteria</taxon>
        <taxon>Pseudomonadati</taxon>
        <taxon>Pseudomonadota</taxon>
        <taxon>Alphaproteobacteria</taxon>
        <taxon>Hyphomicrobiales</taxon>
        <taxon>Nitrobacteraceae</taxon>
        <taxon>Bradyrhizobium</taxon>
    </lineage>
</organism>
<accession>A0ABV4GBF6</accession>
<gene>
    <name evidence="1" type="ORF">ABH992_001645</name>
</gene>
<evidence type="ECO:0008006" key="3">
    <source>
        <dbReference type="Google" id="ProtNLM"/>
    </source>
</evidence>
<evidence type="ECO:0000313" key="1">
    <source>
        <dbReference type="EMBL" id="MEY9469246.1"/>
    </source>
</evidence>
<dbReference type="RefSeq" id="WP_157785120.1">
    <property type="nucleotide sequence ID" value="NZ_JBGBYD010000002.1"/>
</dbReference>
<comment type="caution">
    <text evidence="1">The sequence shown here is derived from an EMBL/GenBank/DDBJ whole genome shotgun (WGS) entry which is preliminary data.</text>
</comment>
<keyword evidence="2" id="KW-1185">Reference proteome</keyword>
<sequence>MHWYVARANVDHYLDLLRDTNLTAPRRSTTIALLIAELDQLSENAEHLEFAETRVAGSCQQVAQAAARRDSLSFGTSEREDAEKHLIHLENVHTVLDDFCHRLRHRIGSRHD</sequence>
<protein>
    <recommendedName>
        <fullName evidence="3">DUF403 domain-containing protein</fullName>
    </recommendedName>
</protein>
<proteinExistence type="predicted"/>
<name>A0ABV4GBF6_9BRAD</name>
<dbReference type="EMBL" id="JBGBZN010000002">
    <property type="protein sequence ID" value="MEY9469246.1"/>
    <property type="molecule type" value="Genomic_DNA"/>
</dbReference>